<protein>
    <submittedName>
        <fullName evidence="2">Transglutaminase-like superfamily protein</fullName>
    </submittedName>
</protein>
<dbReference type="InterPro" id="IPR002931">
    <property type="entry name" value="Transglutaminase-like"/>
</dbReference>
<dbReference type="AlphaFoldDB" id="A0A518ESA5"/>
<accession>A0A518ESA5</accession>
<dbReference type="Proteomes" id="UP000320390">
    <property type="component" value="Chromosome"/>
</dbReference>
<reference evidence="2 3" key="1">
    <citation type="submission" date="2019-02" db="EMBL/GenBank/DDBJ databases">
        <title>Deep-cultivation of Planctomycetes and their phenomic and genomic characterization uncovers novel biology.</title>
        <authorList>
            <person name="Wiegand S."/>
            <person name="Jogler M."/>
            <person name="Boedeker C."/>
            <person name="Pinto D."/>
            <person name="Vollmers J."/>
            <person name="Rivas-Marin E."/>
            <person name="Kohn T."/>
            <person name="Peeters S.H."/>
            <person name="Heuer A."/>
            <person name="Rast P."/>
            <person name="Oberbeckmann S."/>
            <person name="Bunk B."/>
            <person name="Jeske O."/>
            <person name="Meyerdierks A."/>
            <person name="Storesund J.E."/>
            <person name="Kallscheuer N."/>
            <person name="Luecker S."/>
            <person name="Lage O.M."/>
            <person name="Pohl T."/>
            <person name="Merkel B.J."/>
            <person name="Hornburger P."/>
            <person name="Mueller R.-W."/>
            <person name="Bruemmer F."/>
            <person name="Labrenz M."/>
            <person name="Spormann A.M."/>
            <person name="Op den Camp H."/>
            <person name="Overmann J."/>
            <person name="Amann R."/>
            <person name="Jetten M.S.M."/>
            <person name="Mascher T."/>
            <person name="Medema M.H."/>
            <person name="Devos D.P."/>
            <person name="Kaster A.-K."/>
            <person name="Ovreas L."/>
            <person name="Rohde M."/>
            <person name="Galperin M.Y."/>
            <person name="Jogler C."/>
        </authorList>
    </citation>
    <scope>NUCLEOTIDE SEQUENCE [LARGE SCALE GENOMIC DNA]</scope>
    <source>
        <strain evidence="2 3">Poly30</strain>
    </source>
</reference>
<name>A0A518ESA5_9BACT</name>
<evidence type="ECO:0000259" key="1">
    <source>
        <dbReference type="Pfam" id="PF01841"/>
    </source>
</evidence>
<feature type="domain" description="Transglutaminase-like" evidence="1">
    <location>
        <begin position="220"/>
        <end position="316"/>
    </location>
</feature>
<dbReference type="Pfam" id="PF01841">
    <property type="entry name" value="Transglut_core"/>
    <property type="match status" value="1"/>
</dbReference>
<dbReference type="InterPro" id="IPR038765">
    <property type="entry name" value="Papain-like_cys_pep_sf"/>
</dbReference>
<dbReference type="EMBL" id="CP036434">
    <property type="protein sequence ID" value="QDV06966.1"/>
    <property type="molecule type" value="Genomic_DNA"/>
</dbReference>
<evidence type="ECO:0000313" key="2">
    <source>
        <dbReference type="EMBL" id="QDV06966.1"/>
    </source>
</evidence>
<gene>
    <name evidence="2" type="ORF">Poly30_24850</name>
</gene>
<dbReference type="OrthoDB" id="4697328at2"/>
<sequence length="518" mass="57272">MLTSSHALLFAASLALSSGPGGIDSDSDGLSDFLEVHKYLTDPQKADSDGDGIPDGDWLERREYAYTVRSLVQVMRPVTPEFLNDAYQDVRVLDETDTYVELEVIHYPLVDLKGVGADGESEDVARWLEPGPTSNASRDLGQAIRAAMKKSGEGIPDLRGAGGVAAAAKWLLDHAKYKDRFTTFITAVDAKGAFFIPEDLAAYARKKASGEGLTAEDAWPREFEAAGMFEHGERGSCSSSAIYLSGCLRALGVPTRTVLCIPIIDAGDDREWELLERGLHHNGVRTTLEAALDGSRRGWSSHTFNEVYVEGRWHRLNYSDMDAGVFHEGFFGLMTHVATFHDWADARMWETIGRRSTLSNDDKEEDVFGHQNPYSTLALRDSFGVHGKVRNPPLEDPVITVEALYWTDSKELPDDILRSNQDRGRLGLIAAVSARSMGDLVKQLKRADNEVTLTTDGSNEIKASFHPGCIWLLGQRGYLYAPIDKASFEKIAEGTTCRATTREHESGPRWILDRTITR</sequence>
<dbReference type="SUPFAM" id="SSF54001">
    <property type="entry name" value="Cysteine proteinases"/>
    <property type="match status" value="1"/>
</dbReference>
<organism evidence="2 3">
    <name type="scientific">Saltatorellus ferox</name>
    <dbReference type="NCBI Taxonomy" id="2528018"/>
    <lineage>
        <taxon>Bacteria</taxon>
        <taxon>Pseudomonadati</taxon>
        <taxon>Planctomycetota</taxon>
        <taxon>Planctomycetia</taxon>
        <taxon>Planctomycetia incertae sedis</taxon>
        <taxon>Saltatorellus</taxon>
    </lineage>
</organism>
<keyword evidence="3" id="KW-1185">Reference proteome</keyword>
<dbReference type="RefSeq" id="WP_145197620.1">
    <property type="nucleotide sequence ID" value="NZ_CP036434.1"/>
</dbReference>
<evidence type="ECO:0000313" key="3">
    <source>
        <dbReference type="Proteomes" id="UP000320390"/>
    </source>
</evidence>
<proteinExistence type="predicted"/>